<evidence type="ECO:0000259" key="2">
    <source>
        <dbReference type="PROSITE" id="PS50041"/>
    </source>
</evidence>
<dbReference type="InterPro" id="IPR001304">
    <property type="entry name" value="C-type_lectin-like"/>
</dbReference>
<dbReference type="Proteomes" id="UP000005237">
    <property type="component" value="Unassembled WGS sequence"/>
</dbReference>
<dbReference type="SUPFAM" id="SSF56436">
    <property type="entry name" value="C-type lectin-like"/>
    <property type="match status" value="1"/>
</dbReference>
<feature type="signal peptide" evidence="1">
    <location>
        <begin position="1"/>
        <end position="23"/>
    </location>
</feature>
<name>A0A8R1EUM7_CAEJA</name>
<keyword evidence="4" id="KW-1185">Reference proteome</keyword>
<dbReference type="CDD" id="cd00037">
    <property type="entry name" value="CLECT"/>
    <property type="match status" value="1"/>
</dbReference>
<protein>
    <submittedName>
        <fullName evidence="3">C-type lectin domain-containing protein</fullName>
    </submittedName>
</protein>
<evidence type="ECO:0000256" key="1">
    <source>
        <dbReference type="SAM" id="SignalP"/>
    </source>
</evidence>
<feature type="chain" id="PRO_5035928307" evidence="1">
    <location>
        <begin position="24"/>
        <end position="202"/>
    </location>
</feature>
<dbReference type="PANTHER" id="PTHR23124:SF132">
    <property type="entry name" value="C-TYPE LECTIN DOMAIN-CONTAINING PROTEIN"/>
    <property type="match status" value="1"/>
</dbReference>
<dbReference type="SMART" id="SM00034">
    <property type="entry name" value="CLECT"/>
    <property type="match status" value="1"/>
</dbReference>
<dbReference type="InterPro" id="IPR016187">
    <property type="entry name" value="CTDL_fold"/>
</dbReference>
<evidence type="ECO:0000313" key="4">
    <source>
        <dbReference type="Proteomes" id="UP000005237"/>
    </source>
</evidence>
<dbReference type="AlphaFoldDB" id="A0A8R1EUM7"/>
<dbReference type="PROSITE" id="PS50041">
    <property type="entry name" value="C_TYPE_LECTIN_2"/>
    <property type="match status" value="1"/>
</dbReference>
<evidence type="ECO:0000313" key="3">
    <source>
        <dbReference type="EnsemblMetazoa" id="CJA42509.1"/>
    </source>
</evidence>
<dbReference type="InterPro" id="IPR016186">
    <property type="entry name" value="C-type_lectin-like/link_sf"/>
</dbReference>
<reference evidence="3" key="2">
    <citation type="submission" date="2022-06" db="UniProtKB">
        <authorList>
            <consortium name="EnsemblMetazoa"/>
        </authorList>
    </citation>
    <scope>IDENTIFICATION</scope>
    <source>
        <strain evidence="3">DF5081</strain>
    </source>
</reference>
<organism evidence="3 4">
    <name type="scientific">Caenorhabditis japonica</name>
    <dbReference type="NCBI Taxonomy" id="281687"/>
    <lineage>
        <taxon>Eukaryota</taxon>
        <taxon>Metazoa</taxon>
        <taxon>Ecdysozoa</taxon>
        <taxon>Nematoda</taxon>
        <taxon>Chromadorea</taxon>
        <taxon>Rhabditida</taxon>
        <taxon>Rhabditina</taxon>
        <taxon>Rhabditomorpha</taxon>
        <taxon>Rhabditoidea</taxon>
        <taxon>Rhabditidae</taxon>
        <taxon>Peloderinae</taxon>
        <taxon>Caenorhabditis</taxon>
    </lineage>
</organism>
<reference evidence="4" key="1">
    <citation type="submission" date="2010-08" db="EMBL/GenBank/DDBJ databases">
        <authorList>
            <consortium name="Caenorhabditis japonica Sequencing Consortium"/>
            <person name="Wilson R.K."/>
        </authorList>
    </citation>
    <scope>NUCLEOTIDE SEQUENCE [LARGE SCALE GENOMIC DNA]</scope>
    <source>
        <strain evidence="4">DF5081</strain>
    </source>
</reference>
<feature type="domain" description="C-type lectin" evidence="2">
    <location>
        <begin position="54"/>
        <end position="189"/>
    </location>
</feature>
<dbReference type="EnsemblMetazoa" id="CJA42509.1">
    <property type="protein sequence ID" value="CJA42509.1"/>
    <property type="gene ID" value="WBGene00218357"/>
</dbReference>
<proteinExistence type="predicted"/>
<accession>A0A8R1EUM7</accession>
<keyword evidence="1" id="KW-0732">Signal</keyword>
<sequence>MNTSNCLLSVLLLFAALSTVVNGQKKHVAKCNLWKGKCPPGWKSFARQPNVFICMRVFYAKTTYLEAQEVCRRNFNSRVHGIANMAEHLWVKKEAKRVLPSDRLYMWVGARRKSYCYNTQAKLADNDECKDKTQQFEWDDQLTTEPYFFSQWDQKTLAPNGLMVNGAPEDCAVLIVHPSNFGVADDIECTGKAHGFVCGMTA</sequence>
<dbReference type="Gene3D" id="3.10.100.10">
    <property type="entry name" value="Mannose-Binding Protein A, subunit A"/>
    <property type="match status" value="1"/>
</dbReference>
<dbReference type="PANTHER" id="PTHR23124">
    <property type="entry name" value="C-TYPE LECTIN DOMAIN-CONTAINING PROTEIN-RELATED-RELATED"/>
    <property type="match status" value="1"/>
</dbReference>